<dbReference type="Pfam" id="PF13302">
    <property type="entry name" value="Acetyltransf_3"/>
    <property type="match status" value="1"/>
</dbReference>
<dbReference type="Gene3D" id="3.40.630.30">
    <property type="match status" value="1"/>
</dbReference>
<proteinExistence type="predicted"/>
<dbReference type="AlphaFoldDB" id="A0AB38T943"/>
<dbReference type="SUPFAM" id="SSF55729">
    <property type="entry name" value="Acyl-CoA N-acyltransferases (Nat)"/>
    <property type="match status" value="1"/>
</dbReference>
<name>A0AB38T943_9HYPH</name>
<dbReference type="RefSeq" id="WP_024503599.1">
    <property type="nucleotide sequence ID" value="NZ_CP088147.1"/>
</dbReference>
<keyword evidence="3" id="KW-1185">Reference proteome</keyword>
<evidence type="ECO:0000313" key="3">
    <source>
        <dbReference type="Proteomes" id="UP001060070"/>
    </source>
</evidence>
<sequence length="180" mass="19833">MNASLPSSQRSERLLLRRPEEADLDFLIDLFSRRELVAHRPDPVPDTAQQSAARLTRDIGHWDKHGFGRWAVEADEKLVGFGGVTVSADFDGLNLSYHLHPASWGHGYATELVTEALRTAFGPLRADRVVGIVRPANPASRRVLEKCGFVFEKEVMLHGAPTIVLALAHPRRVNISGPAA</sequence>
<dbReference type="PANTHER" id="PTHR43792:SF1">
    <property type="entry name" value="N-ACETYLTRANSFERASE DOMAIN-CONTAINING PROTEIN"/>
    <property type="match status" value="1"/>
</dbReference>
<dbReference type="InterPro" id="IPR016181">
    <property type="entry name" value="Acyl_CoA_acyltransferase"/>
</dbReference>
<dbReference type="Proteomes" id="UP001060070">
    <property type="component" value="Chromosome"/>
</dbReference>
<organism evidence="2 3">
    <name type="scientific">Mesorhizobium ciceri</name>
    <dbReference type="NCBI Taxonomy" id="39645"/>
    <lineage>
        <taxon>Bacteria</taxon>
        <taxon>Pseudomonadati</taxon>
        <taxon>Pseudomonadota</taxon>
        <taxon>Alphaproteobacteria</taxon>
        <taxon>Hyphomicrobiales</taxon>
        <taxon>Phyllobacteriaceae</taxon>
        <taxon>Mesorhizobium</taxon>
    </lineage>
</organism>
<dbReference type="InterPro" id="IPR051531">
    <property type="entry name" value="N-acetyltransferase"/>
</dbReference>
<feature type="domain" description="N-acetyltransferase" evidence="1">
    <location>
        <begin position="14"/>
        <end position="170"/>
    </location>
</feature>
<dbReference type="EMBL" id="CP088147">
    <property type="protein sequence ID" value="UTU51083.1"/>
    <property type="molecule type" value="Genomic_DNA"/>
</dbReference>
<evidence type="ECO:0000313" key="2">
    <source>
        <dbReference type="EMBL" id="UTU51083.1"/>
    </source>
</evidence>
<dbReference type="InterPro" id="IPR000182">
    <property type="entry name" value="GNAT_dom"/>
</dbReference>
<gene>
    <name evidence="2" type="ORF">LRP29_27015</name>
</gene>
<dbReference type="PANTHER" id="PTHR43792">
    <property type="entry name" value="GNAT FAMILY, PUTATIVE (AFU_ORTHOLOGUE AFUA_3G00765)-RELATED-RELATED"/>
    <property type="match status" value="1"/>
</dbReference>
<dbReference type="GO" id="GO:0016747">
    <property type="term" value="F:acyltransferase activity, transferring groups other than amino-acyl groups"/>
    <property type="evidence" value="ECO:0007669"/>
    <property type="project" value="InterPro"/>
</dbReference>
<dbReference type="PROSITE" id="PS51186">
    <property type="entry name" value="GNAT"/>
    <property type="match status" value="1"/>
</dbReference>
<evidence type="ECO:0000259" key="1">
    <source>
        <dbReference type="PROSITE" id="PS51186"/>
    </source>
</evidence>
<accession>A0AB38T943</accession>
<dbReference type="CDD" id="cd04301">
    <property type="entry name" value="NAT_SF"/>
    <property type="match status" value="1"/>
</dbReference>
<reference evidence="2 3" key="1">
    <citation type="journal article" date="2022" name="Microbiol. Resour. Announc.">
        <title>Complete Genome Sequence of Mesorhizobium ciceri Strain R30, a Rhizobium Used as a Commercial Inoculant for Chickpea in Argentina.</title>
        <authorList>
            <person name="Foresto E."/>
            <person name="Revale S."/>
            <person name="Primo E."/>
            <person name="Nievas F."/>
            <person name="Carezzano E."/>
            <person name="Puente M."/>
            <person name="Alzari P."/>
            <person name="Mart M."/>
            <person name="Ben-Assaya M."/>
            <person name="Mornico D."/>
            <person name="Santoro M."/>
            <person name="Mart F."/>
            <person name="Giordano W."/>
            <person name="Bogino P."/>
        </authorList>
    </citation>
    <scope>NUCLEOTIDE SEQUENCE [LARGE SCALE GENOMIC DNA]</scope>
    <source>
        <strain evidence="2 3">R30</strain>
    </source>
</reference>
<protein>
    <submittedName>
        <fullName evidence="2">GNAT family N-acetyltransferase</fullName>
    </submittedName>
</protein>